<sequence length="712" mass="79303">MARQAPWTVDNINNREGSNLSDTDEMEDEEIDSDVTDMSTEMNNEQEDGDFDDDSDVRPYRLQAAEQEGVKDRTRSPILGERRTQDSERTHHHPIRTVEQQGMRHQIDVVNLEDSEELEGPNMIIEEQPPVIAYEPQVLELHETPPNNAPPPPSLDPLPEQQLPVSPVPQVEHSRTTHTAEVGHPLDPPIIRESNTEAGPSCGVTPKKVNPVPEQLPDSPDSEDEGQICSICFEPWSNSGDHRLSSLKCGHLFGYACIIRWLKGQKGKCPQCNAKATKKDIRVLYAKSLKVLDTSERDRILKDLEKEKEAKRKLELEHAQTKLKYELKAQLVVKLQEELRVLKKATAGTSGSHGINLSQSAASSAQRNVKMIMYAGIDINKDGGCRVMAYNEWLNMLVVSMPSQVAMFPGYGVKKVNMLDLKAERYVPIHQKQIRDLAFNPAKNDLLLSVAMDKMVKLTNICSNAPVGSFTAEAPLWSCCWNADEANKFFVGTATGCVVQYDTRITTGPVRTIKVAGSGPVVSMCYVPYKSNANFSIGGLLVARLQSCSFVELKEEGIKDHTLPLEGPFTCVSLEKSTRHILVSCRPSQKYPHARHIVCELQSVNISPDAAVINQIVTVNLIHTFQGGTTQKVLSRSCIFVNPVQVENVVVCASDESNQSTCLWDLSLASCMQQLRVPETVIDILPVRSNQNEYLTLLTDKSAKFYKWIDVL</sequence>
<keyword evidence="15" id="KW-0539">Nucleus</keyword>
<evidence type="ECO:0000256" key="13">
    <source>
        <dbReference type="ARBA" id="ARBA00022833"/>
    </source>
</evidence>
<keyword evidence="7" id="KW-0853">WD repeat</keyword>
<dbReference type="InterPro" id="IPR001680">
    <property type="entry name" value="WD40_rpt"/>
</dbReference>
<dbReference type="InterPro" id="IPR056527">
    <property type="entry name" value="WD40_RFWD3"/>
</dbReference>
<feature type="region of interest" description="Disordered" evidence="18">
    <location>
        <begin position="143"/>
        <end position="165"/>
    </location>
</feature>
<keyword evidence="9" id="KW-0677">Repeat</keyword>
<dbReference type="InterPro" id="IPR013083">
    <property type="entry name" value="Znf_RING/FYVE/PHD"/>
</dbReference>
<dbReference type="InterPro" id="IPR001841">
    <property type="entry name" value="Znf_RING"/>
</dbReference>
<evidence type="ECO:0000256" key="1">
    <source>
        <dbReference type="ARBA" id="ARBA00000900"/>
    </source>
</evidence>
<keyword evidence="11 16" id="KW-0863">Zinc-finger</keyword>
<dbReference type="SMART" id="SM00320">
    <property type="entry name" value="WD40"/>
    <property type="match status" value="2"/>
</dbReference>
<feature type="region of interest" description="Disordered" evidence="18">
    <location>
        <begin position="1"/>
        <end position="105"/>
    </location>
</feature>
<evidence type="ECO:0000256" key="15">
    <source>
        <dbReference type="ARBA" id="ARBA00023242"/>
    </source>
</evidence>
<name>A0AAW0VSA8_CHEQU</name>
<comment type="pathway">
    <text evidence="4">Protein modification; protein ubiquitination.</text>
</comment>
<keyword evidence="12" id="KW-0833">Ubl conjugation pathway</keyword>
<feature type="coiled-coil region" evidence="17">
    <location>
        <begin position="297"/>
        <end position="324"/>
    </location>
</feature>
<dbReference type="Pfam" id="PF13639">
    <property type="entry name" value="zf-RING_2"/>
    <property type="match status" value="1"/>
</dbReference>
<evidence type="ECO:0000256" key="8">
    <source>
        <dbReference type="ARBA" id="ARBA00022679"/>
    </source>
</evidence>
<evidence type="ECO:0000256" key="11">
    <source>
        <dbReference type="ARBA" id="ARBA00022771"/>
    </source>
</evidence>
<dbReference type="CDD" id="cd16450">
    <property type="entry name" value="mRING-C3HGC3_RFWD3"/>
    <property type="match status" value="1"/>
</dbReference>
<evidence type="ECO:0000256" key="3">
    <source>
        <dbReference type="ARBA" id="ARBA00004496"/>
    </source>
</evidence>
<evidence type="ECO:0000313" key="21">
    <source>
        <dbReference type="Proteomes" id="UP001445076"/>
    </source>
</evidence>
<feature type="compositionally biased region" description="Acidic residues" evidence="18">
    <location>
        <begin position="22"/>
        <end position="35"/>
    </location>
</feature>
<keyword evidence="14" id="KW-0234">DNA repair</keyword>
<keyword evidence="21" id="KW-1185">Reference proteome</keyword>
<evidence type="ECO:0000256" key="2">
    <source>
        <dbReference type="ARBA" id="ARBA00004322"/>
    </source>
</evidence>
<keyword evidence="17" id="KW-0175">Coiled coil</keyword>
<feature type="compositionally biased region" description="Basic and acidic residues" evidence="18">
    <location>
        <begin position="68"/>
        <end position="89"/>
    </location>
</feature>
<evidence type="ECO:0000256" key="5">
    <source>
        <dbReference type="ARBA" id="ARBA00012483"/>
    </source>
</evidence>
<evidence type="ECO:0000256" key="7">
    <source>
        <dbReference type="ARBA" id="ARBA00022574"/>
    </source>
</evidence>
<dbReference type="PANTHER" id="PTHR16047:SF7">
    <property type="entry name" value="E3 UBIQUITIN-PROTEIN LIGASE RFWD3"/>
    <property type="match status" value="1"/>
</dbReference>
<dbReference type="InterPro" id="IPR036322">
    <property type="entry name" value="WD40_repeat_dom_sf"/>
</dbReference>
<dbReference type="Pfam" id="PF23419">
    <property type="entry name" value="WD40_RFWD3"/>
    <property type="match status" value="1"/>
</dbReference>
<accession>A0AAW0VSA8</accession>
<protein>
    <recommendedName>
        <fullName evidence="5">RING-type E3 ubiquitin transferase</fullName>
        <ecNumber evidence="5">2.3.2.27</ecNumber>
    </recommendedName>
</protein>
<dbReference type="SUPFAM" id="SSF50978">
    <property type="entry name" value="WD40 repeat-like"/>
    <property type="match status" value="1"/>
</dbReference>
<reference evidence="20 21" key="1">
    <citation type="journal article" date="2024" name="BMC Genomics">
        <title>Genome assembly of redclaw crayfish (Cherax quadricarinatus) provides insights into its immune adaptation and hypoxia tolerance.</title>
        <authorList>
            <person name="Liu Z."/>
            <person name="Zheng J."/>
            <person name="Li H."/>
            <person name="Fang K."/>
            <person name="Wang S."/>
            <person name="He J."/>
            <person name="Zhou D."/>
            <person name="Weng S."/>
            <person name="Chi M."/>
            <person name="Gu Z."/>
            <person name="He J."/>
            <person name="Li F."/>
            <person name="Wang M."/>
        </authorList>
    </citation>
    <scope>NUCLEOTIDE SEQUENCE [LARGE SCALE GENOMIC DNA]</scope>
    <source>
        <strain evidence="20">ZL_2023a</strain>
    </source>
</reference>
<dbReference type="EMBL" id="JARKIK010002094">
    <property type="protein sequence ID" value="KAK8719453.1"/>
    <property type="molecule type" value="Genomic_DNA"/>
</dbReference>
<dbReference type="EC" id="2.3.2.27" evidence="5"/>
<keyword evidence="6" id="KW-0963">Cytoplasm</keyword>
<feature type="compositionally biased region" description="Acidic residues" evidence="18">
    <location>
        <begin position="44"/>
        <end position="55"/>
    </location>
</feature>
<evidence type="ECO:0000256" key="16">
    <source>
        <dbReference type="PROSITE-ProRule" id="PRU00175"/>
    </source>
</evidence>
<feature type="compositionally biased region" description="Polar residues" evidence="18">
    <location>
        <begin position="10"/>
        <end position="21"/>
    </location>
</feature>
<evidence type="ECO:0000259" key="19">
    <source>
        <dbReference type="PROSITE" id="PS50089"/>
    </source>
</evidence>
<evidence type="ECO:0000256" key="17">
    <source>
        <dbReference type="SAM" id="Coils"/>
    </source>
</evidence>
<dbReference type="SMART" id="SM00184">
    <property type="entry name" value="RING"/>
    <property type="match status" value="1"/>
</dbReference>
<dbReference type="GO" id="GO:0036297">
    <property type="term" value="P:interstrand cross-link repair"/>
    <property type="evidence" value="ECO:0007669"/>
    <property type="project" value="InterPro"/>
</dbReference>
<evidence type="ECO:0000313" key="20">
    <source>
        <dbReference type="EMBL" id="KAK8719452.1"/>
    </source>
</evidence>
<feature type="compositionally biased region" description="Pro residues" evidence="18">
    <location>
        <begin position="147"/>
        <end position="156"/>
    </location>
</feature>
<keyword evidence="13" id="KW-0862">Zinc</keyword>
<keyword evidence="8" id="KW-0808">Transferase</keyword>
<organism evidence="20 21">
    <name type="scientific">Cherax quadricarinatus</name>
    <name type="common">Australian red claw crayfish</name>
    <dbReference type="NCBI Taxonomy" id="27406"/>
    <lineage>
        <taxon>Eukaryota</taxon>
        <taxon>Metazoa</taxon>
        <taxon>Ecdysozoa</taxon>
        <taxon>Arthropoda</taxon>
        <taxon>Crustacea</taxon>
        <taxon>Multicrustacea</taxon>
        <taxon>Malacostraca</taxon>
        <taxon>Eumalacostraca</taxon>
        <taxon>Eucarida</taxon>
        <taxon>Decapoda</taxon>
        <taxon>Pleocyemata</taxon>
        <taxon>Astacidea</taxon>
        <taxon>Parastacoidea</taxon>
        <taxon>Parastacidae</taxon>
        <taxon>Cherax</taxon>
    </lineage>
</organism>
<evidence type="ECO:0000256" key="18">
    <source>
        <dbReference type="SAM" id="MobiDB-lite"/>
    </source>
</evidence>
<dbReference type="PROSITE" id="PS50089">
    <property type="entry name" value="ZF_RING_2"/>
    <property type="match status" value="1"/>
</dbReference>
<dbReference type="SUPFAM" id="SSF57850">
    <property type="entry name" value="RING/U-box"/>
    <property type="match status" value="1"/>
</dbReference>
<dbReference type="GO" id="GO:0016567">
    <property type="term" value="P:protein ubiquitination"/>
    <property type="evidence" value="ECO:0007669"/>
    <property type="project" value="InterPro"/>
</dbReference>
<dbReference type="Proteomes" id="UP001445076">
    <property type="component" value="Unassembled WGS sequence"/>
</dbReference>
<dbReference type="EMBL" id="JARKIK010002094">
    <property type="protein sequence ID" value="KAK8719452.1"/>
    <property type="molecule type" value="Genomic_DNA"/>
</dbReference>
<dbReference type="GO" id="GO:0016605">
    <property type="term" value="C:PML body"/>
    <property type="evidence" value="ECO:0007669"/>
    <property type="project" value="UniProtKB-SubCell"/>
</dbReference>
<evidence type="ECO:0000256" key="14">
    <source>
        <dbReference type="ARBA" id="ARBA00023204"/>
    </source>
</evidence>
<gene>
    <name evidence="20" type="ORF">OTU49_014025</name>
</gene>
<evidence type="ECO:0000256" key="10">
    <source>
        <dbReference type="ARBA" id="ARBA00022763"/>
    </source>
</evidence>
<comment type="subcellular location">
    <subcellularLocation>
        <location evidence="3">Cytoplasm</location>
    </subcellularLocation>
    <subcellularLocation>
        <location evidence="2">Nucleus</location>
        <location evidence="2">PML body</location>
    </subcellularLocation>
</comment>
<dbReference type="Gene3D" id="2.130.10.10">
    <property type="entry name" value="YVTN repeat-like/Quinoprotein amine dehydrogenase"/>
    <property type="match status" value="1"/>
</dbReference>
<evidence type="ECO:0000256" key="4">
    <source>
        <dbReference type="ARBA" id="ARBA00004906"/>
    </source>
</evidence>
<reference evidence="20" key="2">
    <citation type="submission" date="2024-01" db="EMBL/GenBank/DDBJ databases">
        <authorList>
            <person name="He J."/>
            <person name="Wang M."/>
            <person name="Zheng J."/>
            <person name="Liu Z."/>
        </authorList>
    </citation>
    <scope>NUCLEOTIDE SEQUENCE</scope>
    <source>
        <strain evidence="20">ZL_2023a</strain>
        <tissue evidence="20">Muscle</tissue>
    </source>
</reference>
<keyword evidence="10" id="KW-0227">DNA damage</keyword>
<dbReference type="Gene3D" id="3.30.40.10">
    <property type="entry name" value="Zinc/RING finger domain, C3HC4 (zinc finger)"/>
    <property type="match status" value="1"/>
</dbReference>
<dbReference type="InterPro" id="IPR037381">
    <property type="entry name" value="RFWD3"/>
</dbReference>
<dbReference type="InterPro" id="IPR015943">
    <property type="entry name" value="WD40/YVTN_repeat-like_dom_sf"/>
</dbReference>
<dbReference type="GO" id="GO:0008270">
    <property type="term" value="F:zinc ion binding"/>
    <property type="evidence" value="ECO:0007669"/>
    <property type="project" value="UniProtKB-KW"/>
</dbReference>
<evidence type="ECO:0000256" key="12">
    <source>
        <dbReference type="ARBA" id="ARBA00022786"/>
    </source>
</evidence>
<feature type="domain" description="RING-type" evidence="19">
    <location>
        <begin position="229"/>
        <end position="273"/>
    </location>
</feature>
<feature type="region of interest" description="Disordered" evidence="18">
    <location>
        <begin position="195"/>
        <end position="224"/>
    </location>
</feature>
<proteinExistence type="predicted"/>
<dbReference type="PANTHER" id="PTHR16047">
    <property type="entry name" value="RFWD3 PROTEIN"/>
    <property type="match status" value="1"/>
</dbReference>
<evidence type="ECO:0000256" key="9">
    <source>
        <dbReference type="ARBA" id="ARBA00022737"/>
    </source>
</evidence>
<keyword evidence="11 16" id="KW-0479">Metal-binding</keyword>
<dbReference type="GO" id="GO:0061630">
    <property type="term" value="F:ubiquitin protein ligase activity"/>
    <property type="evidence" value="ECO:0007669"/>
    <property type="project" value="UniProtKB-EC"/>
</dbReference>
<dbReference type="GO" id="GO:0005737">
    <property type="term" value="C:cytoplasm"/>
    <property type="evidence" value="ECO:0007669"/>
    <property type="project" value="UniProtKB-SubCell"/>
</dbReference>
<comment type="caution">
    <text evidence="20">The sequence shown here is derived from an EMBL/GenBank/DDBJ whole genome shotgun (WGS) entry which is preliminary data.</text>
</comment>
<dbReference type="AlphaFoldDB" id="A0AAW0VSA8"/>
<evidence type="ECO:0000256" key="6">
    <source>
        <dbReference type="ARBA" id="ARBA00022490"/>
    </source>
</evidence>
<comment type="catalytic activity">
    <reaction evidence="1">
        <text>S-ubiquitinyl-[E2 ubiquitin-conjugating enzyme]-L-cysteine + [acceptor protein]-L-lysine = [E2 ubiquitin-conjugating enzyme]-L-cysteine + N(6)-ubiquitinyl-[acceptor protein]-L-lysine.</text>
        <dbReference type="EC" id="2.3.2.27"/>
    </reaction>
</comment>